<keyword evidence="2" id="KW-0833">Ubl conjugation pathway</keyword>
<reference evidence="8 9" key="1">
    <citation type="journal article" date="2008" name="Nature">
        <title>Genome analysis of the platypus reveals unique signatures of evolution.</title>
        <authorList>
            <person name="Warren W.C."/>
            <person name="Hillier L.W."/>
            <person name="Marshall Graves J.A."/>
            <person name="Birney E."/>
            <person name="Ponting C.P."/>
            <person name="Grutzner F."/>
            <person name="Belov K."/>
            <person name="Miller W."/>
            <person name="Clarke L."/>
            <person name="Chinwalla A.T."/>
            <person name="Yang S.P."/>
            <person name="Heger A."/>
            <person name="Locke D.P."/>
            <person name="Miethke P."/>
            <person name="Waters P.D."/>
            <person name="Veyrunes F."/>
            <person name="Fulton L."/>
            <person name="Fulton B."/>
            <person name="Graves T."/>
            <person name="Wallis J."/>
            <person name="Puente X.S."/>
            <person name="Lopez-Otin C."/>
            <person name="Ordonez G.R."/>
            <person name="Eichler E.E."/>
            <person name="Chen L."/>
            <person name="Cheng Z."/>
            <person name="Deakin J.E."/>
            <person name="Alsop A."/>
            <person name="Thompson K."/>
            <person name="Kirby P."/>
            <person name="Papenfuss A.T."/>
            <person name="Wakefield M.J."/>
            <person name="Olender T."/>
            <person name="Lancet D."/>
            <person name="Huttley G.A."/>
            <person name="Smit A.F."/>
            <person name="Pask A."/>
            <person name="Temple-Smith P."/>
            <person name="Batzer M.A."/>
            <person name="Walker J.A."/>
            <person name="Konkel M.K."/>
            <person name="Harris R.S."/>
            <person name="Whittington C.M."/>
            <person name="Wong E.S."/>
            <person name="Gemmell N.J."/>
            <person name="Buschiazzo E."/>
            <person name="Vargas Jentzsch I.M."/>
            <person name="Merkel A."/>
            <person name="Schmitz J."/>
            <person name="Zemann A."/>
            <person name="Churakov G."/>
            <person name="Kriegs J.O."/>
            <person name="Brosius J."/>
            <person name="Murchison E.P."/>
            <person name="Sachidanandam R."/>
            <person name="Smith C."/>
            <person name="Hannon G.J."/>
            <person name="Tsend-Ayush E."/>
            <person name="McMillan D."/>
            <person name="Attenborough R."/>
            <person name="Rens W."/>
            <person name="Ferguson-Smith M."/>
            <person name="Lefevre C.M."/>
            <person name="Sharp J.A."/>
            <person name="Nicholas K.R."/>
            <person name="Ray D.A."/>
            <person name="Kube M."/>
            <person name="Reinhardt R."/>
            <person name="Pringle T.H."/>
            <person name="Taylor J."/>
            <person name="Jones R.C."/>
            <person name="Nixon B."/>
            <person name="Dacheux J.L."/>
            <person name="Niwa H."/>
            <person name="Sekita Y."/>
            <person name="Huang X."/>
            <person name="Stark A."/>
            <person name="Kheradpour P."/>
            <person name="Kellis M."/>
            <person name="Flicek P."/>
            <person name="Chen Y."/>
            <person name="Webber C."/>
            <person name="Hardison R."/>
            <person name="Nelson J."/>
            <person name="Hallsworth-Pepin K."/>
            <person name="Delehaunty K."/>
            <person name="Markovic C."/>
            <person name="Minx P."/>
            <person name="Feng Y."/>
            <person name="Kremitzki C."/>
            <person name="Mitreva M."/>
            <person name="Glasscock J."/>
            <person name="Wylie T."/>
            <person name="Wohldmann P."/>
            <person name="Thiru P."/>
            <person name="Nhan M.N."/>
            <person name="Pohl C.S."/>
            <person name="Smith S.M."/>
            <person name="Hou S."/>
            <person name="Nefedov M."/>
            <person name="de Jong P.J."/>
            <person name="Renfree M.B."/>
            <person name="Mardis E.R."/>
            <person name="Wilson R.K."/>
        </authorList>
    </citation>
    <scope>NUCLEOTIDE SEQUENCE [LARGE SCALE GENOMIC DNA]</scope>
    <source>
        <strain evidence="8 9">Glennie</strain>
    </source>
</reference>
<reference evidence="8" key="2">
    <citation type="submission" date="2025-08" db="UniProtKB">
        <authorList>
            <consortium name="Ensembl"/>
        </authorList>
    </citation>
    <scope>IDENTIFICATION</scope>
    <source>
        <strain evidence="8">Glennie</strain>
    </source>
</reference>
<keyword evidence="6" id="KW-0732">Signal</keyword>
<dbReference type="Bgee" id="ENSOANG00000048022">
    <property type="expression patterns" value="Expressed in testis and 7 other cell types or tissues"/>
</dbReference>
<dbReference type="SUPFAM" id="SSF52047">
    <property type="entry name" value="RNI-like"/>
    <property type="match status" value="1"/>
</dbReference>
<evidence type="ECO:0000256" key="1">
    <source>
        <dbReference type="ARBA" id="ARBA00003437"/>
    </source>
</evidence>
<dbReference type="GeneTree" id="ENSGT00420000029943"/>
<evidence type="ECO:0000256" key="4">
    <source>
        <dbReference type="ARBA" id="ARBA00070268"/>
    </source>
</evidence>
<evidence type="ECO:0000256" key="5">
    <source>
        <dbReference type="ARBA" id="ARBA00077971"/>
    </source>
</evidence>
<sequence length="407" mass="45759">MFLSPLLTLPIFVLSEGPWHSAQHSQPCPLMAKPWTSLPEEILTHIFLYLSLRDRHAAFQVCRPWATAISASSVWRTTEIRCEGEDEAEQDMLHCLKHFLGQIRQLRIVFDQSKEPNRRTVAEILAALAQENSQLQALSVVCCGENPLFYSGRDFLQALRGLCLGPVPCDLRHVDLRSMPFTLDAGLVTLLARSSPNLSSLFINNRTLVCNVGPETVQEALATCPRLATLGLHYVSLSSAVFAQLLQPARAPLARLDVLCGQLDKYAHVLTEEQWGALAQRHPGLRVDLEFDHTVPMSRIPQILQPSIPLAMLQLNTFTYLVDQVHFASHNYSQTLRTLVLRTTPSAALDAALMELAQHCQDLREVHCYCTVSPRVVQAFCTHCPRLRQYTLKVTREPHPWRPTTVP</sequence>
<gene>
    <name evidence="8" type="primary">FBXL8</name>
</gene>
<dbReference type="Gene3D" id="1.20.1280.50">
    <property type="match status" value="1"/>
</dbReference>
<proteinExistence type="predicted"/>
<dbReference type="InParanoid" id="A0A6I8NZM7"/>
<dbReference type="OMA" id="SCDCERE"/>
<organism evidence="8 9">
    <name type="scientific">Ornithorhynchus anatinus</name>
    <name type="common">Duckbill platypus</name>
    <dbReference type="NCBI Taxonomy" id="9258"/>
    <lineage>
        <taxon>Eukaryota</taxon>
        <taxon>Metazoa</taxon>
        <taxon>Chordata</taxon>
        <taxon>Craniata</taxon>
        <taxon>Vertebrata</taxon>
        <taxon>Euteleostomi</taxon>
        <taxon>Mammalia</taxon>
        <taxon>Monotremata</taxon>
        <taxon>Ornithorhynchidae</taxon>
        <taxon>Ornithorhynchus</taxon>
    </lineage>
</organism>
<dbReference type="FunFam" id="3.80.10.10:FF:000260">
    <property type="entry name" value="F-box/LRR-repeat protein 8"/>
    <property type="match status" value="1"/>
</dbReference>
<evidence type="ECO:0000256" key="3">
    <source>
        <dbReference type="ARBA" id="ARBA00062469"/>
    </source>
</evidence>
<reference evidence="8" key="3">
    <citation type="submission" date="2025-09" db="UniProtKB">
        <authorList>
            <consortium name="Ensembl"/>
        </authorList>
    </citation>
    <scope>IDENTIFICATION</scope>
    <source>
        <strain evidence="8">Glennie</strain>
    </source>
</reference>
<dbReference type="AlphaFoldDB" id="A0A6I8NZM7"/>
<dbReference type="InterPro" id="IPR032675">
    <property type="entry name" value="LRR_dom_sf"/>
</dbReference>
<dbReference type="Ensembl" id="ENSOANT00000048068.1">
    <property type="protein sequence ID" value="ENSOANP00000046231.1"/>
    <property type="gene ID" value="ENSOANG00000048022.1"/>
</dbReference>
<keyword evidence="9" id="KW-1185">Reference proteome</keyword>
<dbReference type="FunFam" id="1.20.1280.50:FF:000005">
    <property type="entry name" value="F-box/LRR-repeat protein 3 isoform X1"/>
    <property type="match status" value="1"/>
</dbReference>
<evidence type="ECO:0000256" key="2">
    <source>
        <dbReference type="ARBA" id="ARBA00022786"/>
    </source>
</evidence>
<evidence type="ECO:0000313" key="9">
    <source>
        <dbReference type="Proteomes" id="UP000002279"/>
    </source>
</evidence>
<dbReference type="PANTHER" id="PTHR20933:SF3">
    <property type="entry name" value="F-BOX ONLY PROTEIN 33"/>
    <property type="match status" value="1"/>
</dbReference>
<dbReference type="Gene3D" id="3.80.10.10">
    <property type="entry name" value="Ribonuclease Inhibitor"/>
    <property type="match status" value="1"/>
</dbReference>
<name>A0A6I8NZM7_ORNAN</name>
<dbReference type="InterPro" id="IPR001810">
    <property type="entry name" value="F-box_dom"/>
</dbReference>
<dbReference type="SUPFAM" id="SSF81383">
    <property type="entry name" value="F-box domain"/>
    <property type="match status" value="1"/>
</dbReference>
<dbReference type="FunCoup" id="A0A6I8NZM7">
    <property type="interactions" value="113"/>
</dbReference>
<dbReference type="SMART" id="SM00256">
    <property type="entry name" value="FBOX"/>
    <property type="match status" value="1"/>
</dbReference>
<dbReference type="PROSITE" id="PS50181">
    <property type="entry name" value="FBOX"/>
    <property type="match status" value="1"/>
</dbReference>
<dbReference type="InterPro" id="IPR036047">
    <property type="entry name" value="F-box-like_dom_sf"/>
</dbReference>
<protein>
    <recommendedName>
        <fullName evidence="4">F-box/LRR-repeat protein 8</fullName>
    </recommendedName>
    <alternativeName>
        <fullName evidence="5">F-box and leucine-rich repeat protein 8</fullName>
    </alternativeName>
</protein>
<accession>A0A6I8NZM7</accession>
<dbReference type="PANTHER" id="PTHR20933">
    <property type="entry name" value="F-BOX ONLY PROTEIN 33"/>
    <property type="match status" value="1"/>
</dbReference>
<feature type="domain" description="F-box" evidence="7">
    <location>
        <begin position="32"/>
        <end position="78"/>
    </location>
</feature>
<evidence type="ECO:0000259" key="7">
    <source>
        <dbReference type="PROSITE" id="PS50181"/>
    </source>
</evidence>
<evidence type="ECO:0000256" key="6">
    <source>
        <dbReference type="SAM" id="SignalP"/>
    </source>
</evidence>
<dbReference type="Pfam" id="PF12937">
    <property type="entry name" value="F-box-like"/>
    <property type="match status" value="1"/>
</dbReference>
<dbReference type="Proteomes" id="UP000002279">
    <property type="component" value="Chromosome X1"/>
</dbReference>
<evidence type="ECO:0000313" key="8">
    <source>
        <dbReference type="Ensembl" id="ENSOANP00000046231.1"/>
    </source>
</evidence>
<comment type="subunit">
    <text evidence="3">Directly interacts with SKP1 and CUL1.</text>
</comment>
<feature type="signal peptide" evidence="6">
    <location>
        <begin position="1"/>
        <end position="15"/>
    </location>
</feature>
<feature type="chain" id="PRO_5026143965" description="F-box/LRR-repeat protein 8" evidence="6">
    <location>
        <begin position="16"/>
        <end position="407"/>
    </location>
</feature>
<dbReference type="CDD" id="cd22121">
    <property type="entry name" value="F-box_FBXL8"/>
    <property type="match status" value="1"/>
</dbReference>
<comment type="function">
    <text evidence="1">Substrate-recognition component of the SCF (SKP1-CUL1-F-box protein)-type E3 ubiquitin ligase complex.</text>
</comment>